<dbReference type="AlphaFoldDB" id="A0AAN7NH83"/>
<organism evidence="2 3">
    <name type="scientific">Mycteria americana</name>
    <name type="common">Wood stork</name>
    <dbReference type="NCBI Taxonomy" id="33587"/>
    <lineage>
        <taxon>Eukaryota</taxon>
        <taxon>Metazoa</taxon>
        <taxon>Chordata</taxon>
        <taxon>Craniata</taxon>
        <taxon>Vertebrata</taxon>
        <taxon>Euteleostomi</taxon>
        <taxon>Archelosauria</taxon>
        <taxon>Archosauria</taxon>
        <taxon>Dinosauria</taxon>
        <taxon>Saurischia</taxon>
        <taxon>Theropoda</taxon>
        <taxon>Coelurosauria</taxon>
        <taxon>Aves</taxon>
        <taxon>Neognathae</taxon>
        <taxon>Neoaves</taxon>
        <taxon>Aequornithes</taxon>
        <taxon>Ciconiiformes</taxon>
        <taxon>Ciconiidae</taxon>
        <taxon>Mycteria</taxon>
    </lineage>
</organism>
<sequence>MKGFELLQVVGTEAQVILAARLPCWVGCSKVGSLLHIMQLMLRNPSHPGILEVIMDRPEGKDFGTAPEEEVMHAEGAPLYNELPENEKRYALFTDGSCQLVGKHQSWKADVWGPIRQVTEPAEGEGESSHFAEVKAIQLALDIAERETRPVLCLHPDSRMVANALWGWLQQWKQSNWQRRGKPIWAAALWQGTAAWVENLVVEVSPIMHQPPGKSNDTTDC</sequence>
<dbReference type="PROSITE" id="PS50879">
    <property type="entry name" value="RNASE_H_1"/>
    <property type="match status" value="1"/>
</dbReference>
<dbReference type="GO" id="GO:0004523">
    <property type="term" value="F:RNA-DNA hybrid ribonuclease activity"/>
    <property type="evidence" value="ECO:0007669"/>
    <property type="project" value="InterPro"/>
</dbReference>
<dbReference type="Pfam" id="PF00075">
    <property type="entry name" value="RNase_H"/>
    <property type="match status" value="1"/>
</dbReference>
<evidence type="ECO:0000259" key="1">
    <source>
        <dbReference type="PROSITE" id="PS50879"/>
    </source>
</evidence>
<dbReference type="InterPro" id="IPR002156">
    <property type="entry name" value="RNaseH_domain"/>
</dbReference>
<dbReference type="Gene3D" id="3.30.420.10">
    <property type="entry name" value="Ribonuclease H-like superfamily/Ribonuclease H"/>
    <property type="match status" value="1"/>
</dbReference>
<dbReference type="GO" id="GO:0003676">
    <property type="term" value="F:nucleic acid binding"/>
    <property type="evidence" value="ECO:0007669"/>
    <property type="project" value="InterPro"/>
</dbReference>
<dbReference type="EMBL" id="JAUNZN010000009">
    <property type="protein sequence ID" value="KAK4815872.1"/>
    <property type="molecule type" value="Genomic_DNA"/>
</dbReference>
<keyword evidence="3" id="KW-1185">Reference proteome</keyword>
<name>A0AAN7NH83_MYCAM</name>
<reference evidence="2 3" key="1">
    <citation type="journal article" date="2023" name="J. Hered.">
        <title>Chromosome-level genome of the wood stork (Mycteria americana) provides insight into avian chromosome evolution.</title>
        <authorList>
            <person name="Flamio R. Jr."/>
            <person name="Ramstad K.M."/>
        </authorList>
    </citation>
    <scope>NUCLEOTIDE SEQUENCE [LARGE SCALE GENOMIC DNA]</scope>
    <source>
        <strain evidence="2">JAX WOST 10</strain>
    </source>
</reference>
<dbReference type="Proteomes" id="UP001333110">
    <property type="component" value="Unassembled WGS sequence"/>
</dbReference>
<evidence type="ECO:0000313" key="3">
    <source>
        <dbReference type="Proteomes" id="UP001333110"/>
    </source>
</evidence>
<gene>
    <name evidence="2" type="ORF">QYF61_009923</name>
</gene>
<feature type="domain" description="RNase H type-1" evidence="1">
    <location>
        <begin position="86"/>
        <end position="221"/>
    </location>
</feature>
<protein>
    <recommendedName>
        <fullName evidence="1">RNase H type-1 domain-containing protein</fullName>
    </recommendedName>
</protein>
<proteinExistence type="predicted"/>
<comment type="caution">
    <text evidence="2">The sequence shown here is derived from an EMBL/GenBank/DDBJ whole genome shotgun (WGS) entry which is preliminary data.</text>
</comment>
<dbReference type="InterPro" id="IPR036397">
    <property type="entry name" value="RNaseH_sf"/>
</dbReference>
<evidence type="ECO:0000313" key="2">
    <source>
        <dbReference type="EMBL" id="KAK4815872.1"/>
    </source>
</evidence>
<dbReference type="InterPro" id="IPR012337">
    <property type="entry name" value="RNaseH-like_sf"/>
</dbReference>
<dbReference type="SUPFAM" id="SSF53098">
    <property type="entry name" value="Ribonuclease H-like"/>
    <property type="match status" value="1"/>
</dbReference>
<accession>A0AAN7NH83</accession>